<dbReference type="Gene3D" id="2.50.20.20">
    <property type="match status" value="1"/>
</dbReference>
<feature type="region of interest" description="Disordered" evidence="1">
    <location>
        <begin position="33"/>
        <end position="59"/>
    </location>
</feature>
<evidence type="ECO:0000313" key="3">
    <source>
        <dbReference type="EMBL" id="MBB1154855.1"/>
    </source>
</evidence>
<dbReference type="Proteomes" id="UP000526734">
    <property type="component" value="Unassembled WGS sequence"/>
</dbReference>
<gene>
    <name evidence="3" type="ORF">H4281_17070</name>
</gene>
<name>A0A7W3VXD7_9PSEU</name>
<dbReference type="AlphaFoldDB" id="A0A7W3VXD7"/>
<evidence type="ECO:0000313" key="4">
    <source>
        <dbReference type="Proteomes" id="UP000526734"/>
    </source>
</evidence>
<feature type="region of interest" description="Disordered" evidence="1">
    <location>
        <begin position="229"/>
        <end position="254"/>
    </location>
</feature>
<feature type="signal peptide" evidence="2">
    <location>
        <begin position="1"/>
        <end position="28"/>
    </location>
</feature>
<feature type="chain" id="PRO_5038337517" description="Lipoprotein" evidence="2">
    <location>
        <begin position="29"/>
        <end position="254"/>
    </location>
</feature>
<sequence>MIRPVSNRLLLRCGAVAAAAALACTACSGSGSGENAAQPPAAASSPAAPAAPASPSAAPLDAATVGETVKAAMKKSTAVHVKGSKSEDGKMKVDMQFNKDSVSGSIEKDGVEVPMLRVGEKVWMRFSKSLTKEAGLPAEAAAMVNDKWVSLDSPLAQGMGEVFKLFMDFDVFVGSMADDVDKPGYSAAEPADVAGTPALRYKNGSRTIFLEAAGSHRLLRLESPSEGTMEFSGWDQPVPAKAPPAAEIYSGPGS</sequence>
<dbReference type="RefSeq" id="WP_182891904.1">
    <property type="nucleotide sequence ID" value="NZ_JACGZW010000005.1"/>
</dbReference>
<dbReference type="PROSITE" id="PS51257">
    <property type="entry name" value="PROKAR_LIPOPROTEIN"/>
    <property type="match status" value="1"/>
</dbReference>
<evidence type="ECO:0000256" key="1">
    <source>
        <dbReference type="SAM" id="MobiDB-lite"/>
    </source>
</evidence>
<protein>
    <recommendedName>
        <fullName evidence="5">Lipoprotein</fullName>
    </recommendedName>
</protein>
<feature type="compositionally biased region" description="Low complexity" evidence="1">
    <location>
        <begin position="36"/>
        <end position="59"/>
    </location>
</feature>
<evidence type="ECO:0000256" key="2">
    <source>
        <dbReference type="SAM" id="SignalP"/>
    </source>
</evidence>
<dbReference type="EMBL" id="JACGZW010000005">
    <property type="protein sequence ID" value="MBB1154855.1"/>
    <property type="molecule type" value="Genomic_DNA"/>
</dbReference>
<comment type="caution">
    <text evidence="3">The sequence shown here is derived from an EMBL/GenBank/DDBJ whole genome shotgun (WGS) entry which is preliminary data.</text>
</comment>
<accession>A0A7W3VXD7</accession>
<proteinExistence type="predicted"/>
<evidence type="ECO:0008006" key="5">
    <source>
        <dbReference type="Google" id="ProtNLM"/>
    </source>
</evidence>
<organism evidence="3 4">
    <name type="scientific">Amycolatopsis dendrobii</name>
    <dbReference type="NCBI Taxonomy" id="2760662"/>
    <lineage>
        <taxon>Bacteria</taxon>
        <taxon>Bacillati</taxon>
        <taxon>Actinomycetota</taxon>
        <taxon>Actinomycetes</taxon>
        <taxon>Pseudonocardiales</taxon>
        <taxon>Pseudonocardiaceae</taxon>
        <taxon>Amycolatopsis</taxon>
    </lineage>
</organism>
<keyword evidence="2" id="KW-0732">Signal</keyword>
<keyword evidence="4" id="KW-1185">Reference proteome</keyword>
<reference evidence="3 4" key="1">
    <citation type="submission" date="2020-08" db="EMBL/GenBank/DDBJ databases">
        <title>Amycolatopsis sp. nov. DR6-1 isolated from Dendrobium heterocarpum.</title>
        <authorList>
            <person name="Tedsree N."/>
            <person name="Kuncharoen N."/>
            <person name="Likhitwitayawuid K."/>
            <person name="Tanasupawat S."/>
        </authorList>
    </citation>
    <scope>NUCLEOTIDE SEQUENCE [LARGE SCALE GENOMIC DNA]</scope>
    <source>
        <strain evidence="3 4">DR6-1</strain>
    </source>
</reference>